<sequence length="333" mass="35789">MRTVLEEVRSWHRPLMLMVLAMSGLVLTAGIGLAVDGREILNESVWLKPFKFGLSFVLYGATLAWLLSKLRKAKRFGWWTGTAFAITGIVDVGFIAVQAARGTFSHFNDNSDTFNQVGQKVFMSGVMGLFGASLVVAIMLLFQRIGDAPLNRAIRVGLGLAVAGMALAFYLVGSQGQRQDVTDAYGHPVTLAGSHGIGVEAGGPGMPLTNWSTVGGDLRIPHFVGLHAIHFLLLTVLALSLLTARVEWLRPERVRHRLVGVAAFGYTGVMITVTVQAFRGQALIHPDVQTLGMLGGFLAVSLAALFGVVAAARRQADVRRPAERAEGFEKLGV</sequence>
<proteinExistence type="predicted"/>
<feature type="transmembrane region" description="Helical" evidence="1">
    <location>
        <begin position="154"/>
        <end position="172"/>
    </location>
</feature>
<keyword evidence="1" id="KW-0812">Transmembrane</keyword>
<feature type="transmembrane region" description="Helical" evidence="1">
    <location>
        <begin position="290"/>
        <end position="312"/>
    </location>
</feature>
<feature type="transmembrane region" description="Helical" evidence="1">
    <location>
        <begin position="228"/>
        <end position="246"/>
    </location>
</feature>
<dbReference type="AlphaFoldDB" id="A0A4R0H311"/>
<protein>
    <submittedName>
        <fullName evidence="2">Uncharacterized protein</fullName>
    </submittedName>
</protein>
<keyword evidence="3" id="KW-1185">Reference proteome</keyword>
<reference evidence="2 3" key="1">
    <citation type="submission" date="2019-02" db="EMBL/GenBank/DDBJ databases">
        <title>Kribbella capetownensis sp. nov. and Kribbella speibonae sp. nov., isolated from soil.</title>
        <authorList>
            <person name="Curtis S.M."/>
            <person name="Norton I."/>
            <person name="Everest G.J."/>
            <person name="Meyers P.R."/>
        </authorList>
    </citation>
    <scope>NUCLEOTIDE SEQUENCE [LARGE SCALE GENOMIC DNA]</scope>
    <source>
        <strain evidence="2 3">KCTC 29219</strain>
    </source>
</reference>
<feature type="transmembrane region" description="Helical" evidence="1">
    <location>
        <begin position="121"/>
        <end position="142"/>
    </location>
</feature>
<evidence type="ECO:0000313" key="3">
    <source>
        <dbReference type="Proteomes" id="UP000292346"/>
    </source>
</evidence>
<feature type="transmembrane region" description="Helical" evidence="1">
    <location>
        <begin position="15"/>
        <end position="35"/>
    </location>
</feature>
<dbReference type="OrthoDB" id="343560at2"/>
<comment type="caution">
    <text evidence="2">The sequence shown here is derived from an EMBL/GenBank/DDBJ whole genome shotgun (WGS) entry which is preliminary data.</text>
</comment>
<evidence type="ECO:0000313" key="2">
    <source>
        <dbReference type="EMBL" id="TCC04083.1"/>
    </source>
</evidence>
<name>A0A4R0H311_9ACTN</name>
<feature type="transmembrane region" description="Helical" evidence="1">
    <location>
        <begin position="50"/>
        <end position="67"/>
    </location>
</feature>
<dbReference type="Proteomes" id="UP000292346">
    <property type="component" value="Unassembled WGS sequence"/>
</dbReference>
<keyword evidence="1" id="KW-0472">Membrane</keyword>
<gene>
    <name evidence="2" type="ORF">E0H45_33855</name>
</gene>
<evidence type="ECO:0000256" key="1">
    <source>
        <dbReference type="SAM" id="Phobius"/>
    </source>
</evidence>
<feature type="transmembrane region" description="Helical" evidence="1">
    <location>
        <begin position="79"/>
        <end position="101"/>
    </location>
</feature>
<dbReference type="RefSeq" id="WP_131345020.1">
    <property type="nucleotide sequence ID" value="NZ_SJJZ01000004.1"/>
</dbReference>
<dbReference type="EMBL" id="SJJZ01000004">
    <property type="protein sequence ID" value="TCC04083.1"/>
    <property type="molecule type" value="Genomic_DNA"/>
</dbReference>
<keyword evidence="1" id="KW-1133">Transmembrane helix</keyword>
<feature type="transmembrane region" description="Helical" evidence="1">
    <location>
        <begin position="258"/>
        <end position="278"/>
    </location>
</feature>
<accession>A0A4R0H311</accession>
<organism evidence="2 3">
    <name type="scientific">Kribbella soli</name>
    <dbReference type="NCBI Taxonomy" id="1124743"/>
    <lineage>
        <taxon>Bacteria</taxon>
        <taxon>Bacillati</taxon>
        <taxon>Actinomycetota</taxon>
        <taxon>Actinomycetes</taxon>
        <taxon>Propionibacteriales</taxon>
        <taxon>Kribbellaceae</taxon>
        <taxon>Kribbella</taxon>
    </lineage>
</organism>